<dbReference type="OrthoDB" id="3048850at2759"/>
<feature type="compositionally biased region" description="Basic and acidic residues" evidence="1">
    <location>
        <begin position="48"/>
        <end position="70"/>
    </location>
</feature>
<evidence type="ECO:0000313" key="4">
    <source>
        <dbReference type="Proteomes" id="UP000565441"/>
    </source>
</evidence>
<organism evidence="3 4">
    <name type="scientific">Tricholomella constricta</name>
    <dbReference type="NCBI Taxonomy" id="117010"/>
    <lineage>
        <taxon>Eukaryota</taxon>
        <taxon>Fungi</taxon>
        <taxon>Dikarya</taxon>
        <taxon>Basidiomycota</taxon>
        <taxon>Agaricomycotina</taxon>
        <taxon>Agaricomycetes</taxon>
        <taxon>Agaricomycetidae</taxon>
        <taxon>Agaricales</taxon>
        <taxon>Tricholomatineae</taxon>
        <taxon>Lyophyllaceae</taxon>
        <taxon>Tricholomella</taxon>
    </lineage>
</organism>
<evidence type="ECO:0000313" key="3">
    <source>
        <dbReference type="EMBL" id="KAF5369180.1"/>
    </source>
</evidence>
<sequence length="124" mass="13889">MAAGEDGPHNGHLGTTWEIVVITIFVVLVIVILGTVVFQTRRKHRRRREEALDAELGRRQGELEAEKGDSIVDGASLSVPEPTADPARHPKSSRSKASTPTSSYHDRERPSKKPPAPRYYWDHR</sequence>
<dbReference type="AlphaFoldDB" id="A0A8H5GR00"/>
<proteinExistence type="predicted"/>
<comment type="caution">
    <text evidence="3">The sequence shown here is derived from an EMBL/GenBank/DDBJ whole genome shotgun (WGS) entry which is preliminary data.</text>
</comment>
<reference evidence="3 4" key="1">
    <citation type="journal article" date="2020" name="ISME J.">
        <title>Uncovering the hidden diversity of litter-decomposition mechanisms in mushroom-forming fungi.</title>
        <authorList>
            <person name="Floudas D."/>
            <person name="Bentzer J."/>
            <person name="Ahren D."/>
            <person name="Johansson T."/>
            <person name="Persson P."/>
            <person name="Tunlid A."/>
        </authorList>
    </citation>
    <scope>NUCLEOTIDE SEQUENCE [LARGE SCALE GENOMIC DNA]</scope>
    <source>
        <strain evidence="3 4">CBS 661.87</strain>
    </source>
</reference>
<gene>
    <name evidence="3" type="ORF">D9615_009980</name>
</gene>
<evidence type="ECO:0000256" key="1">
    <source>
        <dbReference type="SAM" id="MobiDB-lite"/>
    </source>
</evidence>
<feature type="region of interest" description="Disordered" evidence="1">
    <location>
        <begin position="42"/>
        <end position="124"/>
    </location>
</feature>
<feature type="transmembrane region" description="Helical" evidence="2">
    <location>
        <begin position="19"/>
        <end position="38"/>
    </location>
</feature>
<name>A0A8H5GR00_9AGAR</name>
<dbReference type="Proteomes" id="UP000565441">
    <property type="component" value="Unassembled WGS sequence"/>
</dbReference>
<keyword evidence="2" id="KW-0812">Transmembrane</keyword>
<keyword evidence="2" id="KW-1133">Transmembrane helix</keyword>
<keyword evidence="4" id="KW-1185">Reference proteome</keyword>
<dbReference type="EMBL" id="JAACJP010000056">
    <property type="protein sequence ID" value="KAF5369180.1"/>
    <property type="molecule type" value="Genomic_DNA"/>
</dbReference>
<evidence type="ECO:0000256" key="2">
    <source>
        <dbReference type="SAM" id="Phobius"/>
    </source>
</evidence>
<keyword evidence="2" id="KW-0472">Membrane</keyword>
<protein>
    <submittedName>
        <fullName evidence="3">Uncharacterized protein</fullName>
    </submittedName>
</protein>
<accession>A0A8H5GR00</accession>